<keyword evidence="3" id="KW-1185">Reference proteome</keyword>
<organism evidence="2 3">
    <name type="scientific">Nesidiocoris tenuis</name>
    <dbReference type="NCBI Taxonomy" id="355587"/>
    <lineage>
        <taxon>Eukaryota</taxon>
        <taxon>Metazoa</taxon>
        <taxon>Ecdysozoa</taxon>
        <taxon>Arthropoda</taxon>
        <taxon>Hexapoda</taxon>
        <taxon>Insecta</taxon>
        <taxon>Pterygota</taxon>
        <taxon>Neoptera</taxon>
        <taxon>Paraneoptera</taxon>
        <taxon>Hemiptera</taxon>
        <taxon>Heteroptera</taxon>
        <taxon>Panheteroptera</taxon>
        <taxon>Cimicomorpha</taxon>
        <taxon>Miridae</taxon>
        <taxon>Dicyphina</taxon>
        <taxon>Nesidiocoris</taxon>
    </lineage>
</organism>
<dbReference type="Proteomes" id="UP000479000">
    <property type="component" value="Unassembled WGS sequence"/>
</dbReference>
<accession>A0A6H5HDB8</accession>
<evidence type="ECO:0000256" key="1">
    <source>
        <dbReference type="SAM" id="MobiDB-lite"/>
    </source>
</evidence>
<reference evidence="2 3" key="1">
    <citation type="submission" date="2020-02" db="EMBL/GenBank/DDBJ databases">
        <authorList>
            <person name="Ferguson B K."/>
        </authorList>
    </citation>
    <scope>NUCLEOTIDE SEQUENCE [LARGE SCALE GENOMIC DNA]</scope>
</reference>
<name>A0A6H5HDB8_9HEMI</name>
<proteinExistence type="predicted"/>
<sequence length="119" mass="13413">MCINTHVSSDVRSQKKKNEIVVSLELGVEHTLRKGLWTWCSLCEKKKRRTAEREVSVGRDSANGEVTASKKYIDTIHDRVDRCPRSSCMSGSTPWHYPSSRKSATMSDEGITVVETGRK</sequence>
<protein>
    <submittedName>
        <fullName evidence="2">Uncharacterized protein</fullName>
    </submittedName>
</protein>
<dbReference type="AlphaFoldDB" id="A0A6H5HDB8"/>
<gene>
    <name evidence="2" type="ORF">NTEN_LOCUS20084</name>
</gene>
<dbReference type="EMBL" id="CADCXU010029434">
    <property type="protein sequence ID" value="CAB0015744.1"/>
    <property type="molecule type" value="Genomic_DNA"/>
</dbReference>
<feature type="region of interest" description="Disordered" evidence="1">
    <location>
        <begin position="87"/>
        <end position="119"/>
    </location>
</feature>
<evidence type="ECO:0000313" key="3">
    <source>
        <dbReference type="Proteomes" id="UP000479000"/>
    </source>
</evidence>
<evidence type="ECO:0000313" key="2">
    <source>
        <dbReference type="EMBL" id="CAB0015744.1"/>
    </source>
</evidence>